<dbReference type="Proteomes" id="UP000325957">
    <property type="component" value="Unassembled WGS sequence"/>
</dbReference>
<feature type="compositionally biased region" description="Low complexity" evidence="1">
    <location>
        <begin position="8"/>
        <end position="26"/>
    </location>
</feature>
<accession>A0A5J5L1M3</accession>
<keyword evidence="2" id="KW-0812">Transmembrane</keyword>
<feature type="transmembrane region" description="Helical" evidence="2">
    <location>
        <begin position="32"/>
        <end position="53"/>
    </location>
</feature>
<evidence type="ECO:0000256" key="1">
    <source>
        <dbReference type="SAM" id="MobiDB-lite"/>
    </source>
</evidence>
<feature type="transmembrane region" description="Helical" evidence="2">
    <location>
        <begin position="125"/>
        <end position="150"/>
    </location>
</feature>
<keyword evidence="2" id="KW-0472">Membrane</keyword>
<evidence type="ECO:0000256" key="2">
    <source>
        <dbReference type="SAM" id="Phobius"/>
    </source>
</evidence>
<name>A0A5J5L1M3_9MICC</name>
<gene>
    <name evidence="3" type="ORF">FCK90_04170</name>
</gene>
<organism evidence="3 4">
    <name type="scientific">Kocuria coralli</name>
    <dbReference type="NCBI Taxonomy" id="1461025"/>
    <lineage>
        <taxon>Bacteria</taxon>
        <taxon>Bacillati</taxon>
        <taxon>Actinomycetota</taxon>
        <taxon>Actinomycetes</taxon>
        <taxon>Micrococcales</taxon>
        <taxon>Micrococcaceae</taxon>
        <taxon>Kocuria</taxon>
    </lineage>
</organism>
<keyword evidence="2" id="KW-1133">Transmembrane helix</keyword>
<proteinExistence type="predicted"/>
<feature type="transmembrane region" description="Helical" evidence="2">
    <location>
        <begin position="59"/>
        <end position="81"/>
    </location>
</feature>
<reference evidence="3 4" key="1">
    <citation type="submission" date="2019-05" db="EMBL/GenBank/DDBJ databases">
        <title>Kocuria coralli sp. nov., a novel actinobacterium isolated from coral reef seawater.</title>
        <authorList>
            <person name="Li J."/>
        </authorList>
    </citation>
    <scope>NUCLEOTIDE SEQUENCE [LARGE SCALE GENOMIC DNA]</scope>
    <source>
        <strain evidence="3 4">SCSIO 13007</strain>
    </source>
</reference>
<keyword evidence="4" id="KW-1185">Reference proteome</keyword>
<evidence type="ECO:0000313" key="3">
    <source>
        <dbReference type="EMBL" id="KAA9395105.1"/>
    </source>
</evidence>
<evidence type="ECO:0008006" key="5">
    <source>
        <dbReference type="Google" id="ProtNLM"/>
    </source>
</evidence>
<sequence length="222" mass="23809">MTPPATRPRTSSAPATDPAAPTGASSSPMSRAIAAVMSPAVLAGAVLMIAGWVDSRGWGLLWAAVTAAVLLGLPMAVLIYLSHRGVVDSRYVRRREHRFPVYGSVSVLIVAMLALHYFLGPTLGIPLSVTLTAMFLLLGVVILMAITLVWKVSAHTAMAATFAVAVPMLLGGWLIAVTWIVPVAVAWSRVRTRDHTYWQAVVGIWIGLLIGGFYGLMWHLWV</sequence>
<dbReference type="RefSeq" id="WP_158033029.1">
    <property type="nucleotide sequence ID" value="NZ_ML708612.1"/>
</dbReference>
<feature type="region of interest" description="Disordered" evidence="1">
    <location>
        <begin position="1"/>
        <end position="26"/>
    </location>
</feature>
<protein>
    <recommendedName>
        <fullName evidence="5">Phosphatase PAP2 family protein</fullName>
    </recommendedName>
</protein>
<comment type="caution">
    <text evidence="3">The sequence shown here is derived from an EMBL/GenBank/DDBJ whole genome shotgun (WGS) entry which is preliminary data.</text>
</comment>
<dbReference type="AlphaFoldDB" id="A0A5J5L1M3"/>
<feature type="transmembrane region" description="Helical" evidence="2">
    <location>
        <begin position="101"/>
        <end position="119"/>
    </location>
</feature>
<dbReference type="EMBL" id="SZWF01000003">
    <property type="protein sequence ID" value="KAA9395105.1"/>
    <property type="molecule type" value="Genomic_DNA"/>
</dbReference>
<evidence type="ECO:0000313" key="4">
    <source>
        <dbReference type="Proteomes" id="UP000325957"/>
    </source>
</evidence>
<feature type="transmembrane region" description="Helical" evidence="2">
    <location>
        <begin position="197"/>
        <end position="221"/>
    </location>
</feature>
<feature type="transmembrane region" description="Helical" evidence="2">
    <location>
        <begin position="162"/>
        <end position="185"/>
    </location>
</feature>
<dbReference type="OrthoDB" id="4935320at2"/>